<dbReference type="GO" id="GO:0016887">
    <property type="term" value="F:ATP hydrolysis activity"/>
    <property type="evidence" value="ECO:0007669"/>
    <property type="project" value="InterPro"/>
</dbReference>
<proteinExistence type="inferred from homology"/>
<dbReference type="SUPFAM" id="SSF81660">
    <property type="entry name" value="Metal cation-transporting ATPase, ATP-binding domain N"/>
    <property type="match status" value="1"/>
</dbReference>
<evidence type="ECO:0000313" key="15">
    <source>
        <dbReference type="EMBL" id="OPL32620.1"/>
    </source>
</evidence>
<evidence type="ECO:0000256" key="7">
    <source>
        <dbReference type="ARBA" id="ARBA00022840"/>
    </source>
</evidence>
<dbReference type="SMR" id="A0A3L5TRP9"/>
<keyword evidence="9" id="KW-1278">Translocase</keyword>
<dbReference type="InterPro" id="IPR023298">
    <property type="entry name" value="ATPase_P-typ_TM_dom_sf"/>
</dbReference>
<evidence type="ECO:0000256" key="9">
    <source>
        <dbReference type="ARBA" id="ARBA00022967"/>
    </source>
</evidence>
<dbReference type="PROSITE" id="PS00154">
    <property type="entry name" value="ATPASE_E1_E2"/>
    <property type="match status" value="1"/>
</dbReference>
<dbReference type="GO" id="GO:0046872">
    <property type="term" value="F:metal ion binding"/>
    <property type="evidence" value="ECO:0007669"/>
    <property type="project" value="UniProtKB-KW"/>
</dbReference>
<feature type="domain" description="P-type ATPase A" evidence="14">
    <location>
        <begin position="12"/>
        <end position="140"/>
    </location>
</feature>
<evidence type="ECO:0000256" key="11">
    <source>
        <dbReference type="ARBA" id="ARBA00023136"/>
    </source>
</evidence>
<dbReference type="InterPro" id="IPR006544">
    <property type="entry name" value="P-type_TPase_V"/>
</dbReference>
<keyword evidence="16" id="KW-1185">Reference proteome</keyword>
<evidence type="ECO:0000256" key="13">
    <source>
        <dbReference type="SAM" id="Phobius"/>
    </source>
</evidence>
<dbReference type="InterPro" id="IPR001757">
    <property type="entry name" value="P_typ_ATPase"/>
</dbReference>
<dbReference type="Pfam" id="PF13246">
    <property type="entry name" value="Cation_ATPase"/>
    <property type="match status" value="1"/>
</dbReference>
<feature type="transmembrane region" description="Helical" evidence="13">
    <location>
        <begin position="186"/>
        <end position="213"/>
    </location>
</feature>
<feature type="non-terminal residue" evidence="15">
    <location>
        <position position="569"/>
    </location>
</feature>
<dbReference type="Proteomes" id="UP000266721">
    <property type="component" value="Unassembled WGS sequence"/>
</dbReference>
<comment type="catalytic activity">
    <reaction evidence="12">
        <text>ATP + H2O = ADP + phosphate + H(+)</text>
        <dbReference type="Rhea" id="RHEA:13065"/>
        <dbReference type="ChEBI" id="CHEBI:15377"/>
        <dbReference type="ChEBI" id="CHEBI:15378"/>
        <dbReference type="ChEBI" id="CHEBI:30616"/>
        <dbReference type="ChEBI" id="CHEBI:43474"/>
        <dbReference type="ChEBI" id="CHEBI:456216"/>
    </reaction>
</comment>
<dbReference type="Gene3D" id="2.70.150.10">
    <property type="entry name" value="Calcium-transporting ATPase, cytoplasmic transduction domain A"/>
    <property type="match status" value="1"/>
</dbReference>
<evidence type="ECO:0000256" key="1">
    <source>
        <dbReference type="ARBA" id="ARBA00004141"/>
    </source>
</evidence>
<dbReference type="GO" id="GO:0006874">
    <property type="term" value="P:intracellular calcium ion homeostasis"/>
    <property type="evidence" value="ECO:0007669"/>
    <property type="project" value="TreeGrafter"/>
</dbReference>
<dbReference type="PANTHER" id="PTHR45630:SF8">
    <property type="entry name" value="CATION-TRANSPORTING ATPASE"/>
    <property type="match status" value="1"/>
</dbReference>
<organism evidence="15 16">
    <name type="scientific">Mytilus galloprovincialis</name>
    <name type="common">Mediterranean mussel</name>
    <dbReference type="NCBI Taxonomy" id="29158"/>
    <lineage>
        <taxon>Eukaryota</taxon>
        <taxon>Metazoa</taxon>
        <taxon>Spiralia</taxon>
        <taxon>Lophotrochozoa</taxon>
        <taxon>Mollusca</taxon>
        <taxon>Bivalvia</taxon>
        <taxon>Autobranchia</taxon>
        <taxon>Pteriomorphia</taxon>
        <taxon>Mytilida</taxon>
        <taxon>Mytiloidea</taxon>
        <taxon>Mytilidae</taxon>
        <taxon>Mytilinae</taxon>
        <taxon>Mytilus</taxon>
    </lineage>
</organism>
<dbReference type="GO" id="GO:0019829">
    <property type="term" value="F:ATPase-coupled monoatomic cation transmembrane transporter activity"/>
    <property type="evidence" value="ECO:0007669"/>
    <property type="project" value="TreeGrafter"/>
</dbReference>
<evidence type="ECO:0000256" key="4">
    <source>
        <dbReference type="ARBA" id="ARBA00022692"/>
    </source>
</evidence>
<dbReference type="GO" id="GO:0005524">
    <property type="term" value="F:ATP binding"/>
    <property type="evidence" value="ECO:0007669"/>
    <property type="project" value="UniProtKB-KW"/>
</dbReference>
<comment type="similarity">
    <text evidence="2">Belongs to the cation transport ATPase (P-type) (TC 3.A.3) family. Type V subfamily.</text>
</comment>
<evidence type="ECO:0000256" key="10">
    <source>
        <dbReference type="ARBA" id="ARBA00022989"/>
    </source>
</evidence>
<keyword evidence="8" id="KW-0460">Magnesium</keyword>
<evidence type="ECO:0000313" key="16">
    <source>
        <dbReference type="Proteomes" id="UP000266721"/>
    </source>
</evidence>
<dbReference type="PRINTS" id="PR00119">
    <property type="entry name" value="CATATPASE"/>
</dbReference>
<dbReference type="InterPro" id="IPR023214">
    <property type="entry name" value="HAD_sf"/>
</dbReference>
<dbReference type="GO" id="GO:0015203">
    <property type="term" value="F:polyamine transmembrane transporter activity"/>
    <property type="evidence" value="ECO:0007669"/>
    <property type="project" value="TreeGrafter"/>
</dbReference>
<dbReference type="FunFam" id="1.20.1110.10:FF:000023">
    <property type="entry name" value="Cation-transporting ATPase"/>
    <property type="match status" value="1"/>
</dbReference>
<dbReference type="SUPFAM" id="SSF56784">
    <property type="entry name" value="HAD-like"/>
    <property type="match status" value="1"/>
</dbReference>
<evidence type="ECO:0000256" key="6">
    <source>
        <dbReference type="ARBA" id="ARBA00022741"/>
    </source>
</evidence>
<keyword evidence="5" id="KW-0479">Metal-binding</keyword>
<evidence type="ECO:0000256" key="5">
    <source>
        <dbReference type="ARBA" id="ARBA00022723"/>
    </source>
</evidence>
<dbReference type="GO" id="GO:0140358">
    <property type="term" value="F:P-type transmembrane transporter activity"/>
    <property type="evidence" value="ECO:0007669"/>
    <property type="project" value="InterPro"/>
</dbReference>
<dbReference type="GO" id="GO:0016020">
    <property type="term" value="C:membrane"/>
    <property type="evidence" value="ECO:0007669"/>
    <property type="project" value="UniProtKB-SubCell"/>
</dbReference>
<dbReference type="InterPro" id="IPR018303">
    <property type="entry name" value="ATPase_P-typ_P_site"/>
</dbReference>
<dbReference type="InterPro" id="IPR059000">
    <property type="entry name" value="ATPase_P-type_domA"/>
</dbReference>
<evidence type="ECO:0000256" key="3">
    <source>
        <dbReference type="ARBA" id="ARBA00022553"/>
    </source>
</evidence>
<reference evidence="15 16" key="1">
    <citation type="journal article" date="2016" name="PLoS ONE">
        <title>A First Insight into the Genome of the Filter-Feeder Mussel Mytilus galloprovincialis.</title>
        <authorList>
            <person name="Murgarella M."/>
            <person name="Puiu D."/>
            <person name="Novoa B."/>
            <person name="Figueras A."/>
            <person name="Posada D."/>
            <person name="Canchaya C."/>
        </authorList>
    </citation>
    <scope>NUCLEOTIDE SEQUENCE [LARGE SCALE GENOMIC DNA]</scope>
    <source>
        <tissue evidence="15">Muscle</tissue>
    </source>
</reference>
<keyword evidence="3" id="KW-0597">Phosphoprotein</keyword>
<protein>
    <submittedName>
        <fullName evidence="15">Putative 13a3-like cation-transporting atpase</fullName>
    </submittedName>
</protein>
<dbReference type="SUPFAM" id="SSF81665">
    <property type="entry name" value="Calcium ATPase, transmembrane domain M"/>
    <property type="match status" value="1"/>
</dbReference>
<accession>A0A3L5TRP9</accession>
<sequence>AQRALRNTIQSSTIVTVCKGEEKYEDIPSEDLVPGDVIEIPRRGCFMQCDAVLVTGNCIVNESMLTGESVPVTKTPLPNPKLQTNDGSKDIKFDIKEHARHTLFCGTHVIQTRYYGTQKVKAVVVRTGFYTAKGELVKSILFPKPVDFKFERDTYKFVGVLAMIACLGFIYTVIMEIRNGKTAGQMILRCLDLITITVPPALPAALAVGIVFAQHRLKQLKIYCISPKAINVCGSINAVCFDKTGTLTEDGLMMKCGVQVDNNQFQEDKDAMLLRNGPLVYNMATCHSLTIIDKNLSGDPLDLIMFEAIGWGSNNVQIGVVRQFTFTSSLQRMSVIVRNLIDDHFELYCKGAPEMIASLCNPKSVPEDFQSKLSSYTQHGYRVIAMGWKPLSSKMNFVKVQRVQREQVERDLTFLGFLVMENKLKPETTAVIQELKEADIRTIMVTGDNMLTALSVARECGMVNKPDHIIMVECFMNSGLAEESQPAMEFVYAEDRNKPVEEISTDLDMKIQIEEVGGEMFHFAVTGKSFSILRQHFPDTLSKIVVRGTVFARMSPDQKAQLVEILQQI</sequence>
<dbReference type="Gene3D" id="3.40.1110.10">
    <property type="entry name" value="Calcium-transporting ATPase, cytoplasmic domain N"/>
    <property type="match status" value="1"/>
</dbReference>
<dbReference type="InterPro" id="IPR036412">
    <property type="entry name" value="HAD-like_sf"/>
</dbReference>
<dbReference type="Gene3D" id="3.40.50.1000">
    <property type="entry name" value="HAD superfamily/HAD-like"/>
    <property type="match status" value="1"/>
</dbReference>
<evidence type="ECO:0000256" key="8">
    <source>
        <dbReference type="ARBA" id="ARBA00022842"/>
    </source>
</evidence>
<dbReference type="AlphaFoldDB" id="A0A3L5TRP9"/>
<keyword evidence="7" id="KW-0067">ATP-binding</keyword>
<dbReference type="EMBL" id="KV588076">
    <property type="protein sequence ID" value="OPL32620.1"/>
    <property type="molecule type" value="Genomic_DNA"/>
</dbReference>
<dbReference type="SUPFAM" id="SSF81653">
    <property type="entry name" value="Calcium ATPase, transduction domain A"/>
    <property type="match status" value="1"/>
</dbReference>
<comment type="subcellular location">
    <subcellularLocation>
        <location evidence="1">Membrane</location>
        <topology evidence="1">Multi-pass membrane protein</topology>
    </subcellularLocation>
</comment>
<dbReference type="NCBIfam" id="TIGR01657">
    <property type="entry name" value="P-ATPase-V"/>
    <property type="match status" value="1"/>
</dbReference>
<dbReference type="InterPro" id="IPR023299">
    <property type="entry name" value="ATPase_P-typ_cyto_dom_N"/>
</dbReference>
<evidence type="ECO:0000256" key="2">
    <source>
        <dbReference type="ARBA" id="ARBA00006000"/>
    </source>
</evidence>
<comment type="caution">
    <text evidence="15">The sequence shown here is derived from an EMBL/GenBank/DDBJ whole genome shotgun (WGS) entry which is preliminary data.</text>
</comment>
<evidence type="ECO:0000256" key="12">
    <source>
        <dbReference type="ARBA" id="ARBA00049360"/>
    </source>
</evidence>
<name>A0A3L5TRP9_MYTGA</name>
<keyword evidence="6" id="KW-0547">Nucleotide-binding</keyword>
<keyword evidence="11 13" id="KW-0472">Membrane</keyword>
<keyword evidence="4 13" id="KW-0812">Transmembrane</keyword>
<keyword evidence="10 13" id="KW-1133">Transmembrane helix</keyword>
<dbReference type="InterPro" id="IPR008250">
    <property type="entry name" value="ATPase_P-typ_transduc_dom_A_sf"/>
</dbReference>
<dbReference type="Pfam" id="PF00122">
    <property type="entry name" value="E1-E2_ATPase"/>
    <property type="match status" value="1"/>
</dbReference>
<feature type="transmembrane region" description="Helical" evidence="13">
    <location>
        <begin position="154"/>
        <end position="174"/>
    </location>
</feature>
<evidence type="ECO:0000259" key="14">
    <source>
        <dbReference type="Pfam" id="PF00122"/>
    </source>
</evidence>
<dbReference type="PANTHER" id="PTHR45630">
    <property type="entry name" value="CATION-TRANSPORTING ATPASE-RELATED"/>
    <property type="match status" value="1"/>
</dbReference>
<feature type="non-terminal residue" evidence="15">
    <location>
        <position position="1"/>
    </location>
</feature>
<gene>
    <name evidence="15" type="ORF">AM593_01988</name>
</gene>
<dbReference type="NCBIfam" id="TIGR01494">
    <property type="entry name" value="ATPase_P-type"/>
    <property type="match status" value="1"/>
</dbReference>